<reference evidence="3 4" key="2">
    <citation type="submission" date="2019-08" db="EMBL/GenBank/DDBJ databases">
        <authorList>
            <person name="Henke P."/>
        </authorList>
    </citation>
    <scope>NUCLEOTIDE SEQUENCE [LARGE SCALE GENOMIC DNA]</scope>
    <source>
        <strain evidence="3">Phe10_nw2017</strain>
    </source>
</reference>
<comment type="caution">
    <text evidence="3">The sequence shown here is derived from an EMBL/GenBank/DDBJ whole genome shotgun (WGS) entry which is preliminary data.</text>
</comment>
<gene>
    <name evidence="3" type="ORF">E3A20_24610</name>
</gene>
<keyword evidence="2" id="KW-1133">Transmembrane helix</keyword>
<proteinExistence type="predicted"/>
<dbReference type="AlphaFoldDB" id="A0A5C6M2B0"/>
<keyword evidence="4" id="KW-1185">Reference proteome</keyword>
<evidence type="ECO:0000256" key="1">
    <source>
        <dbReference type="SAM" id="MobiDB-lite"/>
    </source>
</evidence>
<keyword evidence="2" id="KW-0472">Membrane</keyword>
<feature type="compositionally biased region" description="Polar residues" evidence="1">
    <location>
        <begin position="143"/>
        <end position="153"/>
    </location>
</feature>
<name>A0A5C6M2B0_9PLAN</name>
<evidence type="ECO:0000256" key="2">
    <source>
        <dbReference type="SAM" id="Phobius"/>
    </source>
</evidence>
<dbReference type="Gene3D" id="1.10.10.1320">
    <property type="entry name" value="Anti-sigma factor, zinc-finger domain"/>
    <property type="match status" value="1"/>
</dbReference>
<evidence type="ECO:0008006" key="5">
    <source>
        <dbReference type="Google" id="ProtNLM"/>
    </source>
</evidence>
<dbReference type="InterPro" id="IPR041916">
    <property type="entry name" value="Anti_sigma_zinc_sf"/>
</dbReference>
<evidence type="ECO:0000313" key="3">
    <source>
        <dbReference type="EMBL" id="TWW08407.1"/>
    </source>
</evidence>
<dbReference type="Proteomes" id="UP000321083">
    <property type="component" value="Unassembled WGS sequence"/>
</dbReference>
<sequence length="160" mass="16822">MIAMKDNCEQYSEGLSLLAAGCVTEREEQELRGHVEGCAVCRERLNQLQGVSAGLFSLRSAGDSSVVDVLLKRVVAELQPVVLKSVFSGTKRHVGLRGLGVFPVVVAVLLLLVSAGGLRFSAGPKSPSPSSPPEPAMPSHSSTTCCPSETQPTKFFAATP</sequence>
<reference evidence="3 4" key="1">
    <citation type="submission" date="2019-08" db="EMBL/GenBank/DDBJ databases">
        <title>100 year-old enigma solved: identification of Planctomyces bekefii, the type genus and species of the phylum Planctomycetes.</title>
        <authorList>
            <person name="Svetlana D.N."/>
            <person name="Overmann J."/>
        </authorList>
    </citation>
    <scope>NUCLEOTIDE SEQUENCE [LARGE SCALE GENOMIC DNA]</scope>
    <source>
        <strain evidence="3">Phe10_nw2017</strain>
    </source>
</reference>
<organism evidence="3 4">
    <name type="scientific">Planctomyces bekefii</name>
    <dbReference type="NCBI Taxonomy" id="1653850"/>
    <lineage>
        <taxon>Bacteria</taxon>
        <taxon>Pseudomonadati</taxon>
        <taxon>Planctomycetota</taxon>
        <taxon>Planctomycetia</taxon>
        <taxon>Planctomycetales</taxon>
        <taxon>Planctomycetaceae</taxon>
        <taxon>Planctomyces</taxon>
    </lineage>
</organism>
<feature type="transmembrane region" description="Helical" evidence="2">
    <location>
        <begin position="94"/>
        <end position="118"/>
    </location>
</feature>
<keyword evidence="2" id="KW-0812">Transmembrane</keyword>
<feature type="compositionally biased region" description="Pro residues" evidence="1">
    <location>
        <begin position="126"/>
        <end position="136"/>
    </location>
</feature>
<feature type="region of interest" description="Disordered" evidence="1">
    <location>
        <begin position="122"/>
        <end position="160"/>
    </location>
</feature>
<dbReference type="EMBL" id="SRHE01000683">
    <property type="protein sequence ID" value="TWW08407.1"/>
    <property type="molecule type" value="Genomic_DNA"/>
</dbReference>
<accession>A0A5C6M2B0</accession>
<evidence type="ECO:0000313" key="4">
    <source>
        <dbReference type="Proteomes" id="UP000321083"/>
    </source>
</evidence>
<feature type="non-terminal residue" evidence="3">
    <location>
        <position position="160"/>
    </location>
</feature>
<protein>
    <recommendedName>
        <fullName evidence="5">Zinc-finger domain-containing protein</fullName>
    </recommendedName>
</protein>